<accession>A0A9I9EB48</accession>
<protein>
    <submittedName>
        <fullName evidence="1">Uncharacterized protein</fullName>
    </submittedName>
</protein>
<organism evidence="1">
    <name type="scientific">Cucumis melo</name>
    <name type="common">Muskmelon</name>
    <dbReference type="NCBI Taxonomy" id="3656"/>
    <lineage>
        <taxon>Eukaryota</taxon>
        <taxon>Viridiplantae</taxon>
        <taxon>Streptophyta</taxon>
        <taxon>Embryophyta</taxon>
        <taxon>Tracheophyta</taxon>
        <taxon>Spermatophyta</taxon>
        <taxon>Magnoliopsida</taxon>
        <taxon>eudicotyledons</taxon>
        <taxon>Gunneridae</taxon>
        <taxon>Pentapetalae</taxon>
        <taxon>rosids</taxon>
        <taxon>fabids</taxon>
        <taxon>Cucurbitales</taxon>
        <taxon>Cucurbitaceae</taxon>
        <taxon>Benincaseae</taxon>
        <taxon>Cucumis</taxon>
    </lineage>
</organism>
<dbReference type="AlphaFoldDB" id="A0A9I9EB48"/>
<dbReference type="Gramene" id="MELO3C031354.2.1">
    <property type="protein sequence ID" value="MELO3C031354.2.1"/>
    <property type="gene ID" value="MELO3C031354.2"/>
</dbReference>
<proteinExistence type="predicted"/>
<reference evidence="1" key="1">
    <citation type="submission" date="2023-03" db="UniProtKB">
        <authorList>
            <consortium name="EnsemblPlants"/>
        </authorList>
    </citation>
    <scope>IDENTIFICATION</scope>
</reference>
<dbReference type="EnsemblPlants" id="MELO3C031354.2.1">
    <property type="protein sequence ID" value="MELO3C031354.2.1"/>
    <property type="gene ID" value="MELO3C031354.2"/>
</dbReference>
<name>A0A9I9EB48_CUCME</name>
<evidence type="ECO:0000313" key="1">
    <source>
        <dbReference type="EnsemblPlants" id="MELO3C031354.2.1"/>
    </source>
</evidence>
<sequence length="146" mass="16928">MDKMIGLSKESVQFVKVETDGNKLVVVFALCLEILVSLKLHFKNGFMHYMVLQEFIGAVKPYLLQFIDIALQKSKVCLCRNIRRIFLLCCEEGVASVELWQSRSNNVDRGRGFHDTERGDVAKMHTFPRHICDRDMIMGCRPYERL</sequence>